<proteinExistence type="predicted"/>
<protein>
    <recommendedName>
        <fullName evidence="3">Tail assembly protein</fullName>
    </recommendedName>
</protein>
<dbReference type="AlphaFoldDB" id="A0AAP9T160"/>
<accession>A0AAP9T160</accession>
<evidence type="ECO:0000313" key="2">
    <source>
        <dbReference type="Proteomes" id="UP000509761"/>
    </source>
</evidence>
<evidence type="ECO:0008006" key="3">
    <source>
        <dbReference type="Google" id="ProtNLM"/>
    </source>
</evidence>
<gene>
    <name evidence="1" type="ORF">FX987_02370</name>
</gene>
<organism evidence="1 2">
    <name type="scientific">Vreelandella titanicae</name>
    <dbReference type="NCBI Taxonomy" id="664683"/>
    <lineage>
        <taxon>Bacteria</taxon>
        <taxon>Pseudomonadati</taxon>
        <taxon>Pseudomonadota</taxon>
        <taxon>Gammaproteobacteria</taxon>
        <taxon>Oceanospirillales</taxon>
        <taxon>Halomonadaceae</taxon>
        <taxon>Vreelandella</taxon>
    </lineage>
</organism>
<dbReference type="Proteomes" id="UP000509761">
    <property type="component" value="Chromosome"/>
</dbReference>
<reference evidence="1 2" key="1">
    <citation type="submission" date="2019-12" db="EMBL/GenBank/DDBJ databases">
        <title>Genome sequencing and assembly of endphytes of Porphyra tenera.</title>
        <authorList>
            <person name="Park J.M."/>
            <person name="Shin R."/>
            <person name="Jo S.H."/>
        </authorList>
    </citation>
    <scope>NUCLEOTIDE SEQUENCE [LARGE SCALE GENOMIC DNA]</scope>
    <source>
        <strain evidence="1 2">GPM3</strain>
    </source>
</reference>
<evidence type="ECO:0000313" key="1">
    <source>
        <dbReference type="EMBL" id="QKS24588.1"/>
    </source>
</evidence>
<keyword evidence="2" id="KW-1185">Reference proteome</keyword>
<dbReference type="RefSeq" id="WP_174788200.1">
    <property type="nucleotide sequence ID" value="NZ_CP054580.1"/>
</dbReference>
<name>A0AAP9T160_9GAMM</name>
<sequence>MINVKLYGKLKKKFGASYELNASDARECIRALSVQLPDFNDVMFDSDVRLVWGDLKSNRELDDETLSLKIENKELHIIPSAAGAGGDTGKIIAGAALIAASFFVPGAGVAGISALSASTVAVVGTSLMLSGVAQSLAPQASTDYESQQKPDERASYLFDGPVNRAGEGIAIPIIIGEVLTGSIVVSSGLDAEQL</sequence>
<dbReference type="EMBL" id="CP054580">
    <property type="protein sequence ID" value="QKS24588.1"/>
    <property type="molecule type" value="Genomic_DNA"/>
</dbReference>